<accession>A0A2T0SNN9</accession>
<evidence type="ECO:0000313" key="5">
    <source>
        <dbReference type="Proteomes" id="UP000238375"/>
    </source>
</evidence>
<reference evidence="4 5" key="1">
    <citation type="submission" date="2018-03" db="EMBL/GenBank/DDBJ databases">
        <title>Genomic Encyclopedia of Archaeal and Bacterial Type Strains, Phase II (KMG-II): from individual species to whole genera.</title>
        <authorList>
            <person name="Goeker M."/>
        </authorList>
    </citation>
    <scope>NUCLEOTIDE SEQUENCE [LARGE SCALE GENOMIC DNA]</scope>
    <source>
        <strain evidence="4 5">DSM 28354</strain>
    </source>
</reference>
<dbReference type="InterPro" id="IPR050832">
    <property type="entry name" value="Bact_Acetyltransf"/>
</dbReference>
<evidence type="ECO:0000256" key="2">
    <source>
        <dbReference type="ARBA" id="ARBA00023315"/>
    </source>
</evidence>
<sequence length="161" mass="17579">MTIRTVRPEDWSTLALIYQQGIDTGQATFETKAPLPIEMVAKYLPAPQLVAEQDDKIAGYALLSAVSGRCVYGGVAEVSLYVAATERGQGLGGQLLGRLITDSEALGFWTLQAGIFPENTASVALHHRHGFRTVGYREKLGQQHGIWRNVLLLERRSSLVG</sequence>
<comment type="caution">
    <text evidence="4">The sequence shown here is derived from an EMBL/GenBank/DDBJ whole genome shotgun (WGS) entry which is preliminary data.</text>
</comment>
<dbReference type="AlphaFoldDB" id="A0A2T0SNN9"/>
<keyword evidence="2" id="KW-0012">Acyltransferase</keyword>
<dbReference type="EMBL" id="PVTE01000015">
    <property type="protein sequence ID" value="PRY35028.1"/>
    <property type="molecule type" value="Genomic_DNA"/>
</dbReference>
<evidence type="ECO:0000259" key="3">
    <source>
        <dbReference type="PROSITE" id="PS51186"/>
    </source>
</evidence>
<dbReference type="Pfam" id="PF00583">
    <property type="entry name" value="Acetyltransf_1"/>
    <property type="match status" value="1"/>
</dbReference>
<protein>
    <submittedName>
        <fullName evidence="4">Phosphinothricin acetyltransferase</fullName>
    </submittedName>
</protein>
<keyword evidence="5" id="KW-1185">Reference proteome</keyword>
<dbReference type="GO" id="GO:0016747">
    <property type="term" value="F:acyltransferase activity, transferring groups other than amino-acyl groups"/>
    <property type="evidence" value="ECO:0007669"/>
    <property type="project" value="InterPro"/>
</dbReference>
<dbReference type="Gene3D" id="3.40.630.30">
    <property type="match status" value="1"/>
</dbReference>
<evidence type="ECO:0000256" key="1">
    <source>
        <dbReference type="ARBA" id="ARBA00022679"/>
    </source>
</evidence>
<feature type="domain" description="N-acetyltransferase" evidence="3">
    <location>
        <begin position="1"/>
        <end position="153"/>
    </location>
</feature>
<dbReference type="InterPro" id="IPR000182">
    <property type="entry name" value="GNAT_dom"/>
</dbReference>
<proteinExistence type="predicted"/>
<gene>
    <name evidence="4" type="ORF">CLV58_115111</name>
</gene>
<dbReference type="InterPro" id="IPR016181">
    <property type="entry name" value="Acyl_CoA_acyltransferase"/>
</dbReference>
<dbReference type="Proteomes" id="UP000238375">
    <property type="component" value="Unassembled WGS sequence"/>
</dbReference>
<dbReference type="RefSeq" id="WP_106139166.1">
    <property type="nucleotide sequence ID" value="NZ_PVTE01000015.1"/>
</dbReference>
<dbReference type="OrthoDB" id="9799096at2"/>
<organism evidence="4 5">
    <name type="scientific">Spirosoma oryzae</name>
    <dbReference type="NCBI Taxonomy" id="1469603"/>
    <lineage>
        <taxon>Bacteria</taxon>
        <taxon>Pseudomonadati</taxon>
        <taxon>Bacteroidota</taxon>
        <taxon>Cytophagia</taxon>
        <taxon>Cytophagales</taxon>
        <taxon>Cytophagaceae</taxon>
        <taxon>Spirosoma</taxon>
    </lineage>
</organism>
<evidence type="ECO:0000313" key="4">
    <source>
        <dbReference type="EMBL" id="PRY35028.1"/>
    </source>
</evidence>
<keyword evidence="1 4" id="KW-0808">Transferase</keyword>
<dbReference type="SUPFAM" id="SSF55729">
    <property type="entry name" value="Acyl-CoA N-acyltransferases (Nat)"/>
    <property type="match status" value="1"/>
</dbReference>
<dbReference type="PROSITE" id="PS51186">
    <property type="entry name" value="GNAT"/>
    <property type="match status" value="1"/>
</dbReference>
<dbReference type="PANTHER" id="PTHR43877">
    <property type="entry name" value="AMINOALKYLPHOSPHONATE N-ACETYLTRANSFERASE-RELATED-RELATED"/>
    <property type="match status" value="1"/>
</dbReference>
<name>A0A2T0SNN9_9BACT</name>